<dbReference type="InParanoid" id="E9HTW4"/>
<dbReference type="Proteomes" id="UP000000305">
    <property type="component" value="Unassembled WGS sequence"/>
</dbReference>
<accession>E9HTW4</accession>
<dbReference type="KEGG" id="dpx:DAPPUDRAFT_333809"/>
<protein>
    <submittedName>
        <fullName evidence="2">Uncharacterized protein</fullName>
    </submittedName>
</protein>
<gene>
    <name evidence="2" type="ORF">DAPPUDRAFT_333809</name>
</gene>
<reference evidence="2 3" key="1">
    <citation type="journal article" date="2011" name="Science">
        <title>The ecoresponsive genome of Daphnia pulex.</title>
        <authorList>
            <person name="Colbourne J.K."/>
            <person name="Pfrender M.E."/>
            <person name="Gilbert D."/>
            <person name="Thomas W.K."/>
            <person name="Tucker A."/>
            <person name="Oakley T.H."/>
            <person name="Tokishita S."/>
            <person name="Aerts A."/>
            <person name="Arnold G.J."/>
            <person name="Basu M.K."/>
            <person name="Bauer D.J."/>
            <person name="Caceres C.E."/>
            <person name="Carmel L."/>
            <person name="Casola C."/>
            <person name="Choi J.H."/>
            <person name="Detter J.C."/>
            <person name="Dong Q."/>
            <person name="Dusheyko S."/>
            <person name="Eads B.D."/>
            <person name="Frohlich T."/>
            <person name="Geiler-Samerotte K.A."/>
            <person name="Gerlach D."/>
            <person name="Hatcher P."/>
            <person name="Jogdeo S."/>
            <person name="Krijgsveld J."/>
            <person name="Kriventseva E.V."/>
            <person name="Kultz D."/>
            <person name="Laforsch C."/>
            <person name="Lindquist E."/>
            <person name="Lopez J."/>
            <person name="Manak J.R."/>
            <person name="Muller J."/>
            <person name="Pangilinan J."/>
            <person name="Patwardhan R.P."/>
            <person name="Pitluck S."/>
            <person name="Pritham E.J."/>
            <person name="Rechtsteiner A."/>
            <person name="Rho M."/>
            <person name="Rogozin I.B."/>
            <person name="Sakarya O."/>
            <person name="Salamov A."/>
            <person name="Schaack S."/>
            <person name="Shapiro H."/>
            <person name="Shiga Y."/>
            <person name="Skalitzky C."/>
            <person name="Smith Z."/>
            <person name="Souvorov A."/>
            <person name="Sung W."/>
            <person name="Tang Z."/>
            <person name="Tsuchiya D."/>
            <person name="Tu H."/>
            <person name="Vos H."/>
            <person name="Wang M."/>
            <person name="Wolf Y.I."/>
            <person name="Yamagata H."/>
            <person name="Yamada T."/>
            <person name="Ye Y."/>
            <person name="Shaw J.R."/>
            <person name="Andrews J."/>
            <person name="Crease T.J."/>
            <person name="Tang H."/>
            <person name="Lucas S.M."/>
            <person name="Robertson H.M."/>
            <person name="Bork P."/>
            <person name="Koonin E.V."/>
            <person name="Zdobnov E.M."/>
            <person name="Grigoriev I.V."/>
            <person name="Lynch M."/>
            <person name="Boore J.L."/>
        </authorList>
    </citation>
    <scope>NUCLEOTIDE SEQUENCE [LARGE SCALE GENOMIC DNA]</scope>
</reference>
<keyword evidence="3" id="KW-1185">Reference proteome</keyword>
<dbReference type="AlphaFoldDB" id="E9HTW4"/>
<evidence type="ECO:0000313" key="3">
    <source>
        <dbReference type="Proteomes" id="UP000000305"/>
    </source>
</evidence>
<name>E9HTW4_DAPPU</name>
<organism evidence="2 3">
    <name type="scientific">Daphnia pulex</name>
    <name type="common">Water flea</name>
    <dbReference type="NCBI Taxonomy" id="6669"/>
    <lineage>
        <taxon>Eukaryota</taxon>
        <taxon>Metazoa</taxon>
        <taxon>Ecdysozoa</taxon>
        <taxon>Arthropoda</taxon>
        <taxon>Crustacea</taxon>
        <taxon>Branchiopoda</taxon>
        <taxon>Diplostraca</taxon>
        <taxon>Cladocera</taxon>
        <taxon>Anomopoda</taxon>
        <taxon>Daphniidae</taxon>
        <taxon>Daphnia</taxon>
    </lineage>
</organism>
<sequence length="80" mass="9049">MYPSIGQIVSGTGFDNLQVNIGYLEGIRMNATYVDLKDAVFEHETRKFFVRAPEKVRTKLRAKKRPADTSDHPQLPNGVD</sequence>
<dbReference type="EMBL" id="GL732787">
    <property type="protein sequence ID" value="EFX64811.1"/>
    <property type="molecule type" value="Genomic_DNA"/>
</dbReference>
<evidence type="ECO:0000313" key="2">
    <source>
        <dbReference type="EMBL" id="EFX64811.1"/>
    </source>
</evidence>
<dbReference type="HOGENOM" id="CLU_2592196_0_0_1"/>
<proteinExistence type="predicted"/>
<evidence type="ECO:0000256" key="1">
    <source>
        <dbReference type="SAM" id="MobiDB-lite"/>
    </source>
</evidence>
<feature type="region of interest" description="Disordered" evidence="1">
    <location>
        <begin position="59"/>
        <end position="80"/>
    </location>
</feature>